<gene>
    <name evidence="1" type="ORF">METBIDRAFT_107435</name>
</gene>
<dbReference type="GeneID" id="30026817"/>
<accession>A0A1A0HHR0</accession>
<comment type="caution">
    <text evidence="1">The sequence shown here is derived from an EMBL/GenBank/DDBJ whole genome shotgun (WGS) entry which is preliminary data.</text>
</comment>
<keyword evidence="2" id="KW-1185">Reference proteome</keyword>
<dbReference type="RefSeq" id="XP_018714022.1">
    <property type="nucleotide sequence ID" value="XM_018853841.1"/>
</dbReference>
<evidence type="ECO:0000313" key="1">
    <source>
        <dbReference type="EMBL" id="OBA23541.1"/>
    </source>
</evidence>
<name>A0A1A0HHR0_9ASCO</name>
<sequence length="77" mass="8611">MLILPSCLRPEKCRGGPVNTYMPQSHLFIFNSPAGPKAGLSFEMVHMSSLTIQRRLALSLHTDDTLYKDLKKNYSSG</sequence>
<organism evidence="1 2">
    <name type="scientific">Metschnikowia bicuspidata var. bicuspidata NRRL YB-4993</name>
    <dbReference type="NCBI Taxonomy" id="869754"/>
    <lineage>
        <taxon>Eukaryota</taxon>
        <taxon>Fungi</taxon>
        <taxon>Dikarya</taxon>
        <taxon>Ascomycota</taxon>
        <taxon>Saccharomycotina</taxon>
        <taxon>Pichiomycetes</taxon>
        <taxon>Metschnikowiaceae</taxon>
        <taxon>Metschnikowia</taxon>
    </lineage>
</organism>
<dbReference type="AlphaFoldDB" id="A0A1A0HHR0"/>
<dbReference type="EMBL" id="LXTC01000001">
    <property type="protein sequence ID" value="OBA23541.1"/>
    <property type="molecule type" value="Genomic_DNA"/>
</dbReference>
<proteinExistence type="predicted"/>
<dbReference type="Proteomes" id="UP000092555">
    <property type="component" value="Unassembled WGS sequence"/>
</dbReference>
<evidence type="ECO:0000313" key="2">
    <source>
        <dbReference type="Proteomes" id="UP000092555"/>
    </source>
</evidence>
<protein>
    <submittedName>
        <fullName evidence="1">Uncharacterized protein</fullName>
    </submittedName>
</protein>
<reference evidence="1 2" key="1">
    <citation type="submission" date="2016-05" db="EMBL/GenBank/DDBJ databases">
        <title>Comparative genomics of biotechnologically important yeasts.</title>
        <authorList>
            <consortium name="DOE Joint Genome Institute"/>
            <person name="Riley R."/>
            <person name="Haridas S."/>
            <person name="Wolfe K.H."/>
            <person name="Lopes M.R."/>
            <person name="Hittinger C.T."/>
            <person name="Goker M."/>
            <person name="Salamov A."/>
            <person name="Wisecaver J."/>
            <person name="Long T.M."/>
            <person name="Aerts A.L."/>
            <person name="Barry K."/>
            <person name="Choi C."/>
            <person name="Clum A."/>
            <person name="Coughlan A.Y."/>
            <person name="Deshpande S."/>
            <person name="Douglass A.P."/>
            <person name="Hanson S.J."/>
            <person name="Klenk H.-P."/>
            <person name="LaButti K."/>
            <person name="Lapidus A."/>
            <person name="Lindquist E."/>
            <person name="Lipzen A."/>
            <person name="Meier-kolthoff J.P."/>
            <person name="Ohm R.A."/>
            <person name="Otillar R.P."/>
            <person name="Pangilinan J."/>
            <person name="Peng Y."/>
            <person name="Rokas A."/>
            <person name="Rosa C.A."/>
            <person name="Scheuner C."/>
            <person name="Sibirny A.A."/>
            <person name="Slot J.C."/>
            <person name="Stielow J.B."/>
            <person name="Sun H."/>
            <person name="Kurtzman C.P."/>
            <person name="Blackwell M."/>
            <person name="Grigoriev I.V."/>
            <person name="Jeffries T.W."/>
        </authorList>
    </citation>
    <scope>NUCLEOTIDE SEQUENCE [LARGE SCALE GENOMIC DNA]</scope>
    <source>
        <strain evidence="1 2">NRRL YB-4993</strain>
    </source>
</reference>